<dbReference type="GO" id="GO:0015035">
    <property type="term" value="F:protein-disulfide reductase activity"/>
    <property type="evidence" value="ECO:0007669"/>
    <property type="project" value="InterPro"/>
</dbReference>
<feature type="transmembrane region" description="Helical" evidence="5">
    <location>
        <begin position="62"/>
        <end position="81"/>
    </location>
</feature>
<evidence type="ECO:0000256" key="2">
    <source>
        <dbReference type="ARBA" id="ARBA00022692"/>
    </source>
</evidence>
<reference evidence="6 7" key="1">
    <citation type="submission" date="2019-03" db="EMBL/GenBank/DDBJ databases">
        <title>Primorskyibacter sp. SS33 isolated from sediments.</title>
        <authorList>
            <person name="Xunke S."/>
        </authorList>
    </citation>
    <scope>NUCLEOTIDE SEQUENCE [LARGE SCALE GENOMIC DNA]</scope>
    <source>
        <strain evidence="6 7">SS33</strain>
    </source>
</reference>
<dbReference type="SUPFAM" id="SSF158442">
    <property type="entry name" value="DsbB-like"/>
    <property type="match status" value="1"/>
</dbReference>
<dbReference type="EMBL" id="SNAA01000002">
    <property type="protein sequence ID" value="TDL83640.1"/>
    <property type="molecule type" value="Genomic_DNA"/>
</dbReference>
<dbReference type="InterPro" id="IPR024199">
    <property type="entry name" value="Uncharacterised_DsbB"/>
</dbReference>
<sequence>MTRRMLTTLAGLGSAALLAGAFGFQAMGYAPCQMCLWQRWPHAAAVALAVVAFAWPRRIVAVLGALAALVTAGLGLFHTGVERAWWDGPASCAGGGSLAGMGGADLLSTDTLDKVVMCDEVAWAFAGLSMASWNAVLSLGLAAIWVAAARRGLRA</sequence>
<comment type="caution">
    <text evidence="6">The sequence shown here is derived from an EMBL/GenBank/DDBJ whole genome shotgun (WGS) entry which is preliminary data.</text>
</comment>
<gene>
    <name evidence="6" type="ORF">E2L08_03075</name>
</gene>
<evidence type="ECO:0000256" key="3">
    <source>
        <dbReference type="ARBA" id="ARBA00022989"/>
    </source>
</evidence>
<dbReference type="PIRSF" id="PIRSF033913">
    <property type="entry name" value="S-S_format_DsbB"/>
    <property type="match status" value="1"/>
</dbReference>
<comment type="subcellular location">
    <subcellularLocation>
        <location evidence="1">Membrane</location>
        <topology evidence="1">Multi-pass membrane protein</topology>
    </subcellularLocation>
</comment>
<accession>A0A4R6AI77</accession>
<dbReference type="GO" id="GO:0006457">
    <property type="term" value="P:protein folding"/>
    <property type="evidence" value="ECO:0007669"/>
    <property type="project" value="InterPro"/>
</dbReference>
<feature type="transmembrane region" description="Helical" evidence="5">
    <location>
        <begin position="121"/>
        <end position="148"/>
    </location>
</feature>
<evidence type="ECO:0000256" key="5">
    <source>
        <dbReference type="SAM" id="Phobius"/>
    </source>
</evidence>
<dbReference type="Pfam" id="PF02600">
    <property type="entry name" value="DsbB"/>
    <property type="match status" value="1"/>
</dbReference>
<dbReference type="Proteomes" id="UP000295701">
    <property type="component" value="Unassembled WGS sequence"/>
</dbReference>
<protein>
    <submittedName>
        <fullName evidence="6">Disulfide bond formation protein B</fullName>
    </submittedName>
</protein>
<evidence type="ECO:0000313" key="7">
    <source>
        <dbReference type="Proteomes" id="UP000295701"/>
    </source>
</evidence>
<keyword evidence="4 5" id="KW-0472">Membrane</keyword>
<proteinExistence type="predicted"/>
<evidence type="ECO:0000256" key="1">
    <source>
        <dbReference type="ARBA" id="ARBA00004141"/>
    </source>
</evidence>
<evidence type="ECO:0000256" key="4">
    <source>
        <dbReference type="ARBA" id="ARBA00023136"/>
    </source>
</evidence>
<dbReference type="RefSeq" id="WP_133395593.1">
    <property type="nucleotide sequence ID" value="NZ_SNAA01000002.1"/>
</dbReference>
<keyword evidence="2 5" id="KW-0812">Transmembrane</keyword>
<dbReference type="Gene3D" id="1.20.1550.10">
    <property type="entry name" value="DsbB-like"/>
    <property type="match status" value="1"/>
</dbReference>
<feature type="transmembrane region" description="Helical" evidence="5">
    <location>
        <begin position="39"/>
        <end position="55"/>
    </location>
</feature>
<dbReference type="GO" id="GO:0016020">
    <property type="term" value="C:membrane"/>
    <property type="evidence" value="ECO:0007669"/>
    <property type="project" value="UniProtKB-SubCell"/>
</dbReference>
<evidence type="ECO:0000313" key="6">
    <source>
        <dbReference type="EMBL" id="TDL83640.1"/>
    </source>
</evidence>
<name>A0A4R6AI77_9RHOB</name>
<organism evidence="6 7">
    <name type="scientific">Palleronia sediminis</name>
    <dbReference type="NCBI Taxonomy" id="2547833"/>
    <lineage>
        <taxon>Bacteria</taxon>
        <taxon>Pseudomonadati</taxon>
        <taxon>Pseudomonadota</taxon>
        <taxon>Alphaproteobacteria</taxon>
        <taxon>Rhodobacterales</taxon>
        <taxon>Roseobacteraceae</taxon>
        <taxon>Palleronia</taxon>
    </lineage>
</organism>
<keyword evidence="3 5" id="KW-1133">Transmembrane helix</keyword>
<keyword evidence="7" id="KW-1185">Reference proteome</keyword>
<dbReference type="AlphaFoldDB" id="A0A4R6AI77"/>
<dbReference type="InterPro" id="IPR023380">
    <property type="entry name" value="DsbB-like_sf"/>
</dbReference>
<dbReference type="InterPro" id="IPR003752">
    <property type="entry name" value="DiS_bond_form_DsbB/BdbC"/>
</dbReference>
<dbReference type="OrthoDB" id="9808637at2"/>